<evidence type="ECO:0000256" key="3">
    <source>
        <dbReference type="ARBA" id="ARBA00023125"/>
    </source>
</evidence>
<organism evidence="5 6">
    <name type="scientific">Anthropogastromicrobium aceti</name>
    <dbReference type="NCBI Taxonomy" id="2981768"/>
    <lineage>
        <taxon>Bacteria</taxon>
        <taxon>Bacillati</taxon>
        <taxon>Bacillota</taxon>
        <taxon>Clostridia</taxon>
        <taxon>Lachnospirales</taxon>
        <taxon>Lachnospiraceae</taxon>
        <taxon>Anthropogastromicrobium</taxon>
    </lineage>
</organism>
<keyword evidence="6" id="KW-1185">Reference proteome</keyword>
<dbReference type="RefSeq" id="WP_308732317.1">
    <property type="nucleotide sequence ID" value="NZ_JAJEQN010000044.1"/>
</dbReference>
<keyword evidence="3" id="KW-0238">DNA-binding</keyword>
<evidence type="ECO:0000256" key="1">
    <source>
        <dbReference type="ARBA" id="ARBA00011046"/>
    </source>
</evidence>
<dbReference type="InterPro" id="IPR036390">
    <property type="entry name" value="WH_DNA-bd_sf"/>
</dbReference>
<protein>
    <submittedName>
        <fullName evidence="5">BlaI/MecI/CopY family transcriptional regulator</fullName>
    </submittedName>
</protein>
<keyword evidence="2" id="KW-0805">Transcription regulation</keyword>
<dbReference type="GO" id="GO:0003677">
    <property type="term" value="F:DNA binding"/>
    <property type="evidence" value="ECO:0007669"/>
    <property type="project" value="UniProtKB-KW"/>
</dbReference>
<dbReference type="Gene3D" id="1.10.4040.10">
    <property type="entry name" value="Penicillinase repressor domain"/>
    <property type="match status" value="1"/>
</dbReference>
<dbReference type="Proteomes" id="UP001198200">
    <property type="component" value="Unassembled WGS sequence"/>
</dbReference>
<dbReference type="GO" id="GO:0045892">
    <property type="term" value="P:negative regulation of DNA-templated transcription"/>
    <property type="evidence" value="ECO:0007669"/>
    <property type="project" value="InterPro"/>
</dbReference>
<dbReference type="PIRSF" id="PIRSF019455">
    <property type="entry name" value="CopR_AtkY"/>
    <property type="match status" value="1"/>
</dbReference>
<reference evidence="5 6" key="1">
    <citation type="submission" date="2021-10" db="EMBL/GenBank/DDBJ databases">
        <title>Anaerobic single-cell dispensing facilitates the cultivation of human gut bacteria.</title>
        <authorList>
            <person name="Afrizal A."/>
        </authorList>
    </citation>
    <scope>NUCLEOTIDE SEQUENCE [LARGE SCALE GENOMIC DNA]</scope>
    <source>
        <strain evidence="5 6">CLA-AA-H224</strain>
    </source>
</reference>
<dbReference type="EMBL" id="JAJEQN010000044">
    <property type="protein sequence ID" value="MCC2222689.1"/>
    <property type="molecule type" value="Genomic_DNA"/>
</dbReference>
<dbReference type="SUPFAM" id="SSF46785">
    <property type="entry name" value="Winged helix' DNA-binding domain"/>
    <property type="match status" value="1"/>
</dbReference>
<dbReference type="AlphaFoldDB" id="A0AAE3E678"/>
<evidence type="ECO:0000256" key="4">
    <source>
        <dbReference type="ARBA" id="ARBA00023163"/>
    </source>
</evidence>
<proteinExistence type="inferred from homology"/>
<accession>A0AAE3E678</accession>
<name>A0AAE3E678_9FIRM</name>
<dbReference type="InterPro" id="IPR036388">
    <property type="entry name" value="WH-like_DNA-bd_sf"/>
</dbReference>
<dbReference type="InterPro" id="IPR005650">
    <property type="entry name" value="BlaI_family"/>
</dbReference>
<evidence type="ECO:0000256" key="2">
    <source>
        <dbReference type="ARBA" id="ARBA00023015"/>
    </source>
</evidence>
<evidence type="ECO:0000313" key="6">
    <source>
        <dbReference type="Proteomes" id="UP001198200"/>
    </source>
</evidence>
<sequence length="123" mass="14277">MEKMTDVELQIMDCIWSIGTDVSPSQVLTLLNERFQRGWTLQTLSTYMLRMAGKGYLTYQRKGRVSVYHPLITKDAYFEQTAVDYSKIWGKGVLKRMAAALIKENELSKDDIQDLKDYLDELD</sequence>
<dbReference type="Pfam" id="PF03965">
    <property type="entry name" value="Penicillinase_R"/>
    <property type="match status" value="1"/>
</dbReference>
<comment type="caution">
    <text evidence="5">The sequence shown here is derived from an EMBL/GenBank/DDBJ whole genome shotgun (WGS) entry which is preliminary data.</text>
</comment>
<dbReference type="Gene3D" id="1.10.10.10">
    <property type="entry name" value="Winged helix-like DNA-binding domain superfamily/Winged helix DNA-binding domain"/>
    <property type="match status" value="1"/>
</dbReference>
<gene>
    <name evidence="5" type="ORF">LKD48_13835</name>
</gene>
<keyword evidence="4" id="KW-0804">Transcription</keyword>
<evidence type="ECO:0000313" key="5">
    <source>
        <dbReference type="EMBL" id="MCC2222689.1"/>
    </source>
</evidence>
<comment type="similarity">
    <text evidence="1">Belongs to the BlaI transcriptional regulatory family.</text>
</comment>